<comment type="caution">
    <text evidence="3">The sequence shown here is derived from an EMBL/GenBank/DDBJ whole genome shotgun (WGS) entry which is preliminary data.</text>
</comment>
<sequence length="917" mass="102698">MYSLRRAATGFVKDYLASSTTSPSPSAKHESAPLSTPPSAPAPAIALTPASSPATVSTNANSKSNSTANPIPSSSPETHTDHTPIIKEDIKEHTGKGIAVGETTTDNKDNTTSITNKDVLDSPLPLSESDSESESEHSFAFAEDIDVDVQDVDRVGNRHHRDPRVLHASTQYHVAPVSLSMPTSRSSKEKTETGSGFGKTGLRVQTSRPSVPDGYNGLTESESGSDTDGFDDVDEIPDQPRGEKATTHVPSVVQLHYPPLLATSFPFRGQPQRSLRHAHQSKVRDEDISEWSVVQNSHSSSALKKVVQEEKEKVLADLQRLQEGYELKLREKDEAFSKEKATWEWIKKDLIEKQKDELEGLKTGLEQEIARVKDDLEKTRVLLDAGNEQLEMARRILRQNHNGSGEGKEEANLAALDAGINRLKDGYEDRLREKERLIEEQRVAHEKQRLELTEALREVEKKIQAKEEEWKKEKEQMVVANEQRVRAYGYAAQSNATLIDKLREDAGKMEALLDSRMKELDKTQSQLKKIQQKWNVGLQDNRGRREVSGDSDKLPSPVTVKVETKKLFQSSGAQSCVGKGDTSTESPGIKMDVKKLIQFAKPNSLHLPNNLKPAIPIVANSSIEDVKRLLETLNSDIFQFAAQFTDDIDQLRFKGQDKPGAMESKRVEARKEVSAFLGSALVEYLSAEPAREDFDTIAQCALQSMLLQWFARVINMWAWNKEVNRELKEMYDGIQAAGSSDATRRWRMMTRLQTRRKWDGEWSTIMERIAASVMKFLFVVTGGREMRQEDEENKRQLTHQKLSSILGIAFQLNTDTGEGISSADYEVFCPRPGEVFDTRIMADDNELPVVGKFHTDNEMERKKINQQKIVCTCQLGLRRVIREQQAVVCKARVLLPSALTDWDDAGLKVAEDVTQGV</sequence>
<dbReference type="EMBL" id="JAACJM010000060">
    <property type="protein sequence ID" value="KAF5354400.1"/>
    <property type="molecule type" value="Genomic_DNA"/>
</dbReference>
<feature type="coiled-coil region" evidence="1">
    <location>
        <begin position="420"/>
        <end position="483"/>
    </location>
</feature>
<keyword evidence="1" id="KW-0175">Coiled coil</keyword>
<reference evidence="3 4" key="1">
    <citation type="journal article" date="2020" name="ISME J.">
        <title>Uncovering the hidden diversity of litter-decomposition mechanisms in mushroom-forming fungi.</title>
        <authorList>
            <person name="Floudas D."/>
            <person name="Bentzer J."/>
            <person name="Ahren D."/>
            <person name="Johansson T."/>
            <person name="Persson P."/>
            <person name="Tunlid A."/>
        </authorList>
    </citation>
    <scope>NUCLEOTIDE SEQUENCE [LARGE SCALE GENOMIC DNA]</scope>
    <source>
        <strain evidence="3 4">CBS 291.85</strain>
    </source>
</reference>
<evidence type="ECO:0000313" key="3">
    <source>
        <dbReference type="EMBL" id="KAF5354400.1"/>
    </source>
</evidence>
<evidence type="ECO:0000256" key="2">
    <source>
        <dbReference type="SAM" id="MobiDB-lite"/>
    </source>
</evidence>
<feature type="region of interest" description="Disordered" evidence="2">
    <location>
        <begin position="1"/>
        <end position="144"/>
    </location>
</feature>
<feature type="compositionally biased region" description="Basic and acidic residues" evidence="2">
    <location>
        <begin position="78"/>
        <end position="95"/>
    </location>
</feature>
<evidence type="ECO:0000313" key="4">
    <source>
        <dbReference type="Proteomes" id="UP000559256"/>
    </source>
</evidence>
<evidence type="ECO:0000256" key="1">
    <source>
        <dbReference type="SAM" id="Coils"/>
    </source>
</evidence>
<feature type="coiled-coil region" evidence="1">
    <location>
        <begin position="304"/>
        <end position="382"/>
    </location>
</feature>
<accession>A0A8H5FYI7</accession>
<proteinExistence type="predicted"/>
<name>A0A8H5FYI7_9AGAR</name>
<protein>
    <submittedName>
        <fullName evidence="3">Uncharacterized protein</fullName>
    </submittedName>
</protein>
<gene>
    <name evidence="3" type="ORF">D9758_010744</name>
</gene>
<feature type="region of interest" description="Disordered" evidence="2">
    <location>
        <begin position="179"/>
        <end position="251"/>
    </location>
</feature>
<feature type="compositionally biased region" description="Acidic residues" evidence="2">
    <location>
        <begin position="223"/>
        <end position="237"/>
    </location>
</feature>
<dbReference type="AlphaFoldDB" id="A0A8H5FYI7"/>
<dbReference type="Proteomes" id="UP000559256">
    <property type="component" value="Unassembled WGS sequence"/>
</dbReference>
<dbReference type="OrthoDB" id="3147752at2759"/>
<feature type="compositionally biased region" description="Low complexity" evidence="2">
    <location>
        <begin position="42"/>
        <end position="69"/>
    </location>
</feature>
<organism evidence="3 4">
    <name type="scientific">Tetrapyrgos nigripes</name>
    <dbReference type="NCBI Taxonomy" id="182062"/>
    <lineage>
        <taxon>Eukaryota</taxon>
        <taxon>Fungi</taxon>
        <taxon>Dikarya</taxon>
        <taxon>Basidiomycota</taxon>
        <taxon>Agaricomycotina</taxon>
        <taxon>Agaricomycetes</taxon>
        <taxon>Agaricomycetidae</taxon>
        <taxon>Agaricales</taxon>
        <taxon>Marasmiineae</taxon>
        <taxon>Marasmiaceae</taxon>
        <taxon>Tetrapyrgos</taxon>
    </lineage>
</organism>
<keyword evidence="4" id="KW-1185">Reference proteome</keyword>
<feature type="compositionally biased region" description="Low complexity" evidence="2">
    <location>
        <begin position="17"/>
        <end position="26"/>
    </location>
</feature>